<feature type="region of interest" description="Disordered" evidence="2">
    <location>
        <begin position="1"/>
        <end position="74"/>
    </location>
</feature>
<reference evidence="3 4" key="1">
    <citation type="submission" date="2020-05" db="EMBL/GenBank/DDBJ databases">
        <title>Identification and distribution of gene clusters putatively required for synthesis of sphingolipid metabolism inhibitors in phylogenetically diverse species of the filamentous fungus Fusarium.</title>
        <authorList>
            <person name="Kim H.-S."/>
            <person name="Busman M."/>
            <person name="Brown D.W."/>
            <person name="Divon H."/>
            <person name="Uhlig S."/>
            <person name="Proctor R.H."/>
        </authorList>
    </citation>
    <scope>NUCLEOTIDE SEQUENCE [LARGE SCALE GENOMIC DNA]</scope>
    <source>
        <strain evidence="3 4">NRRL 13617</strain>
    </source>
</reference>
<evidence type="ECO:0000313" key="4">
    <source>
        <dbReference type="Proteomes" id="UP000582016"/>
    </source>
</evidence>
<evidence type="ECO:0000256" key="2">
    <source>
        <dbReference type="SAM" id="MobiDB-lite"/>
    </source>
</evidence>
<name>A0A8H5JEG3_9HYPO</name>
<evidence type="ECO:0000313" key="3">
    <source>
        <dbReference type="EMBL" id="KAF5552723.1"/>
    </source>
</evidence>
<organism evidence="3 4">
    <name type="scientific">Fusarium phyllophilum</name>
    <dbReference type="NCBI Taxonomy" id="47803"/>
    <lineage>
        <taxon>Eukaryota</taxon>
        <taxon>Fungi</taxon>
        <taxon>Dikarya</taxon>
        <taxon>Ascomycota</taxon>
        <taxon>Pezizomycotina</taxon>
        <taxon>Sordariomycetes</taxon>
        <taxon>Hypocreomycetidae</taxon>
        <taxon>Hypocreales</taxon>
        <taxon>Nectriaceae</taxon>
        <taxon>Fusarium</taxon>
        <taxon>Fusarium fujikuroi species complex</taxon>
    </lineage>
</organism>
<feature type="compositionally biased region" description="Polar residues" evidence="2">
    <location>
        <begin position="19"/>
        <end position="32"/>
    </location>
</feature>
<sequence length="482" mass="54228">MKEAQQKNPKPGHPPASGISLSDPSKNLSQESVMIVNVDELPEPGNPHAASARSASEPPAPRIGPHSRLGDKTQVAAAQSLDTCTPRAMARNLESHHQSPTETSPEEQSRVIRQAQTIFDQLVSLAKRSVSQSTEGSDASEIAALQEHLGTEQENNQSLTKDYKSLAKEHKRLGRAYQKQSEELDETNARVGDVLLERDQLRQLLEGGTFANSAKTTDIAILGIWKTIAFNIRNLAYTLAQAPDTMKIDETVTKRLRFVAPGYIKRFQDEDDRHALMQGYLWVLIEELVFKPIGCDVLTWGGSQTTSLKLVKEEVYSQILSKKDKDPEYLTTFAHAARSFSQVSAMFSKLWDDNNAFIKQLVWQETQLLRPFFLRGSTRASRSEKKINEQLKEIIQFAIKLDKMMMCSKAHFMIEWNLRGKKSRTNIRYDNDFMESDIYEIDLGSKSRVKFFMSPILLKTGTADGQKYDTTNVLAKASVVCN</sequence>
<dbReference type="AlphaFoldDB" id="A0A8H5JEG3"/>
<keyword evidence="1" id="KW-0175">Coiled coil</keyword>
<dbReference type="EMBL" id="JAAOAQ010000350">
    <property type="protein sequence ID" value="KAF5552723.1"/>
    <property type="molecule type" value="Genomic_DNA"/>
</dbReference>
<protein>
    <submittedName>
        <fullName evidence="3">Uncharacterized protein</fullName>
    </submittedName>
</protein>
<keyword evidence="4" id="KW-1185">Reference proteome</keyword>
<dbReference type="Proteomes" id="UP000582016">
    <property type="component" value="Unassembled WGS sequence"/>
</dbReference>
<feature type="coiled-coil region" evidence="1">
    <location>
        <begin position="142"/>
        <end position="190"/>
    </location>
</feature>
<comment type="caution">
    <text evidence="3">The sequence shown here is derived from an EMBL/GenBank/DDBJ whole genome shotgun (WGS) entry which is preliminary data.</text>
</comment>
<gene>
    <name evidence="3" type="ORF">FPHYL_8871</name>
</gene>
<dbReference type="OrthoDB" id="5213630at2759"/>
<evidence type="ECO:0000256" key="1">
    <source>
        <dbReference type="SAM" id="Coils"/>
    </source>
</evidence>
<accession>A0A8H5JEG3</accession>
<proteinExistence type="predicted"/>